<feature type="transmembrane region" description="Helical" evidence="1">
    <location>
        <begin position="119"/>
        <end position="142"/>
    </location>
</feature>
<gene>
    <name evidence="2" type="ORF">CDAR_401011</name>
</gene>
<dbReference type="AlphaFoldDB" id="A0AAV4TL37"/>
<protein>
    <submittedName>
        <fullName evidence="2">Uncharacterized protein</fullName>
    </submittedName>
</protein>
<proteinExistence type="predicted"/>
<keyword evidence="1" id="KW-0472">Membrane</keyword>
<keyword evidence="3" id="KW-1185">Reference proteome</keyword>
<organism evidence="2 3">
    <name type="scientific">Caerostris darwini</name>
    <dbReference type="NCBI Taxonomy" id="1538125"/>
    <lineage>
        <taxon>Eukaryota</taxon>
        <taxon>Metazoa</taxon>
        <taxon>Ecdysozoa</taxon>
        <taxon>Arthropoda</taxon>
        <taxon>Chelicerata</taxon>
        <taxon>Arachnida</taxon>
        <taxon>Araneae</taxon>
        <taxon>Araneomorphae</taxon>
        <taxon>Entelegynae</taxon>
        <taxon>Araneoidea</taxon>
        <taxon>Araneidae</taxon>
        <taxon>Caerostris</taxon>
    </lineage>
</organism>
<reference evidence="2 3" key="1">
    <citation type="submission" date="2021-06" db="EMBL/GenBank/DDBJ databases">
        <title>Caerostris darwini draft genome.</title>
        <authorList>
            <person name="Kono N."/>
            <person name="Arakawa K."/>
        </authorList>
    </citation>
    <scope>NUCLEOTIDE SEQUENCE [LARGE SCALE GENOMIC DNA]</scope>
</reference>
<keyword evidence="1" id="KW-0812">Transmembrane</keyword>
<sequence>MPNCVHSHRTPAGRIEFFKTTAGIPPSQKQMRPILLRCEVQQRFRARLLRPLSLGDRIIPCNEARGGPQIKTKPLQTRFRVAWVQRKAPLPTALWTSDIKDRRQGLFVDVVDCAVVRRVGILLVVHASLLCISCLIAIISRLSYESFSVRPKLC</sequence>
<dbReference type="Proteomes" id="UP001054837">
    <property type="component" value="Unassembled WGS sequence"/>
</dbReference>
<dbReference type="EMBL" id="BPLQ01009633">
    <property type="protein sequence ID" value="GIY45515.1"/>
    <property type="molecule type" value="Genomic_DNA"/>
</dbReference>
<accession>A0AAV4TL37</accession>
<evidence type="ECO:0000313" key="2">
    <source>
        <dbReference type="EMBL" id="GIY45515.1"/>
    </source>
</evidence>
<evidence type="ECO:0000313" key="3">
    <source>
        <dbReference type="Proteomes" id="UP001054837"/>
    </source>
</evidence>
<name>A0AAV4TL37_9ARAC</name>
<evidence type="ECO:0000256" key="1">
    <source>
        <dbReference type="SAM" id="Phobius"/>
    </source>
</evidence>
<keyword evidence="1" id="KW-1133">Transmembrane helix</keyword>
<comment type="caution">
    <text evidence="2">The sequence shown here is derived from an EMBL/GenBank/DDBJ whole genome shotgun (WGS) entry which is preliminary data.</text>
</comment>